<evidence type="ECO:0000313" key="2">
    <source>
        <dbReference type="EMBL" id="GAA3616265.1"/>
    </source>
</evidence>
<keyword evidence="3" id="KW-1185">Reference proteome</keyword>
<sequence>MTKISISRLNPFTDNELAVLVSTGARDELAEHITAATPEPAPRSWWRRRLIVGIPLMGAATAAAVVAFSSGWVGPQRAEAAALSFQREGGYLVVRVQDPNADPERYREEFQQRGMDIDLKLAPTSPDKAGKVLFIEDGDDPAGRLEAVEGSCGERTCSVAVKVPISYRSHASIVFGRAAEQGEMYDTGPGDEPGAGIGLPGIDKYTVAEAAAILRARNVPIEYRYRYRGSDRPYPNGIPAEKVDPNWYLYDGLPGSENQAILFVGPEPKG</sequence>
<gene>
    <name evidence="2" type="ORF">GCM10022419_121930</name>
</gene>
<evidence type="ECO:0000256" key="1">
    <source>
        <dbReference type="SAM" id="Phobius"/>
    </source>
</evidence>
<dbReference type="RefSeq" id="WP_345577275.1">
    <property type="nucleotide sequence ID" value="NZ_BAABDQ010000054.1"/>
</dbReference>
<keyword evidence="1" id="KW-0472">Membrane</keyword>
<accession>A0ABP6ZS83</accession>
<dbReference type="EMBL" id="BAABDQ010000054">
    <property type="protein sequence ID" value="GAA3616265.1"/>
    <property type="molecule type" value="Genomic_DNA"/>
</dbReference>
<feature type="transmembrane region" description="Helical" evidence="1">
    <location>
        <begin position="50"/>
        <end position="73"/>
    </location>
</feature>
<evidence type="ECO:0000313" key="3">
    <source>
        <dbReference type="Proteomes" id="UP001500630"/>
    </source>
</evidence>
<name>A0ABP6ZS83_9ACTN</name>
<keyword evidence="1" id="KW-1133">Transmembrane helix</keyword>
<comment type="caution">
    <text evidence="2">The sequence shown here is derived from an EMBL/GenBank/DDBJ whole genome shotgun (WGS) entry which is preliminary data.</text>
</comment>
<protein>
    <recommendedName>
        <fullName evidence="4">PASTA domain-containing protein</fullName>
    </recommendedName>
</protein>
<proteinExistence type="predicted"/>
<dbReference type="Proteomes" id="UP001500630">
    <property type="component" value="Unassembled WGS sequence"/>
</dbReference>
<keyword evidence="1" id="KW-0812">Transmembrane</keyword>
<reference evidence="3" key="1">
    <citation type="journal article" date="2019" name="Int. J. Syst. Evol. Microbiol.">
        <title>The Global Catalogue of Microorganisms (GCM) 10K type strain sequencing project: providing services to taxonomists for standard genome sequencing and annotation.</title>
        <authorList>
            <consortium name="The Broad Institute Genomics Platform"/>
            <consortium name="The Broad Institute Genome Sequencing Center for Infectious Disease"/>
            <person name="Wu L."/>
            <person name="Ma J."/>
        </authorList>
    </citation>
    <scope>NUCLEOTIDE SEQUENCE [LARGE SCALE GENOMIC DNA]</scope>
    <source>
        <strain evidence="3">JCM 17326</strain>
    </source>
</reference>
<evidence type="ECO:0008006" key="4">
    <source>
        <dbReference type="Google" id="ProtNLM"/>
    </source>
</evidence>
<organism evidence="2 3">
    <name type="scientific">Nonomuraea rosea</name>
    <dbReference type="NCBI Taxonomy" id="638574"/>
    <lineage>
        <taxon>Bacteria</taxon>
        <taxon>Bacillati</taxon>
        <taxon>Actinomycetota</taxon>
        <taxon>Actinomycetes</taxon>
        <taxon>Streptosporangiales</taxon>
        <taxon>Streptosporangiaceae</taxon>
        <taxon>Nonomuraea</taxon>
    </lineage>
</organism>